<dbReference type="InterPro" id="IPR021704">
    <property type="entry name" value="DUF3287"/>
</dbReference>
<dbReference type="Pfam" id="PF11690">
    <property type="entry name" value="DUF3287"/>
    <property type="match status" value="3"/>
</dbReference>
<dbReference type="OrthoDB" id="5583482at2759"/>
<dbReference type="PANTHER" id="PTHR23159">
    <property type="entry name" value="CENTROSOMAL PROTEIN 2"/>
    <property type="match status" value="1"/>
</dbReference>
<proteinExistence type="predicted"/>
<keyword evidence="4" id="KW-1185">Reference proteome</keyword>
<protein>
    <submittedName>
        <fullName evidence="3">Uncharacterized protein</fullName>
    </submittedName>
</protein>
<dbReference type="Pfam" id="PF07794">
    <property type="entry name" value="DUF1633"/>
    <property type="match status" value="1"/>
</dbReference>
<feature type="region of interest" description="Disordered" evidence="2">
    <location>
        <begin position="351"/>
        <end position="379"/>
    </location>
</feature>
<gene>
    <name evidence="3" type="ORF">ISN44_As07g010850</name>
</gene>
<comment type="caution">
    <text evidence="3">The sequence shown here is derived from an EMBL/GenBank/DDBJ whole genome shotgun (WGS) entry which is preliminary data.</text>
</comment>
<feature type="coiled-coil region" evidence="1">
    <location>
        <begin position="732"/>
        <end position="766"/>
    </location>
</feature>
<feature type="region of interest" description="Disordered" evidence="2">
    <location>
        <begin position="664"/>
        <end position="683"/>
    </location>
</feature>
<dbReference type="EMBL" id="JAEFBJ010000007">
    <property type="protein sequence ID" value="KAG7588763.1"/>
    <property type="molecule type" value="Genomic_DNA"/>
</dbReference>
<name>A0A8T2BST0_ARASU</name>
<dbReference type="AlphaFoldDB" id="A0A8T2BST0"/>
<dbReference type="PANTHER" id="PTHR23159:SF31">
    <property type="entry name" value="CENTROSOME-ASSOCIATED PROTEIN CEP250 ISOFORM X1"/>
    <property type="match status" value="1"/>
</dbReference>
<dbReference type="Proteomes" id="UP000694251">
    <property type="component" value="Chromosome 7"/>
</dbReference>
<evidence type="ECO:0000256" key="2">
    <source>
        <dbReference type="SAM" id="MobiDB-lite"/>
    </source>
</evidence>
<dbReference type="InterPro" id="IPR012436">
    <property type="entry name" value="DUF1633"/>
</dbReference>
<feature type="coiled-coil region" evidence="1">
    <location>
        <begin position="426"/>
        <end position="495"/>
    </location>
</feature>
<evidence type="ECO:0000256" key="1">
    <source>
        <dbReference type="SAM" id="Coils"/>
    </source>
</evidence>
<feature type="coiled-coil region" evidence="1">
    <location>
        <begin position="870"/>
        <end position="911"/>
    </location>
</feature>
<accession>A0A8T2BST0</accession>
<feature type="compositionally biased region" description="Polar residues" evidence="2">
    <location>
        <begin position="359"/>
        <end position="370"/>
    </location>
</feature>
<sequence>MSNLSSEFREYESDDLEALMGEGTKPQIQTGDGFDLHPQSESTVNSLNDLRRLCHIPPEVEMVVPEPYESPESGREGYCCAYEIYFKGCGLFLPLPEILLVYLNHLGIAFSQMSPNMLRYLLCTFTVAAEAGYLLGLSELLELFQARESRTSGYYALYPIVDQNLIDGLPLKDNAWRKFWFFFRINNFSIQSSSELLRIHWSSNLGPQIRPIPSVDFLNFYKAVLERPVNWNSFTLERIHGAGFSVRMSLTHPVDPPPAEIDLSSLNARDRRKIKEVNKKVKDHIFLVGRNKKNATSTGDDKVYRKTLLVDDGSLEGSKSMAVAVNNAPPSTPTADNLVAATAEEEGLTGMLRPRRPRGNTSRVRSSPSSGLVARASSQSDKEKIENMFRCFHTRFGKKLTSFEWWKPDIKKMYISHSFYSSQEEIERLERSGEETRKTLIETEQKLETALADHNFAKGEIELLRSELNRVKTAAEELERKNESLSELKDRDVRKISHDARKEVKGAGQKFLLAVEEFITADKAWNKLNSECDEMKSNLDLIKEIEDGTVNLAEEKETVGAELAETEAKLATAPQPYLNLQQFASEFADSPPLTEPNIGLSLDEIMLTGSPRAHFNESEPPQDVSSLNPEVVPTTQDADVGGALVSSRVGDEGGSLFLNFRFNMASPQGEPSDPNPPRFPSNESLFPTGDGFTPHGVAIPYFLSSMSKEEKVDCHEFMEQITERYVFLYSKRQRLGRKRRVLEDRIARTERKIRRLESDVHNWERRGFDSIARIPGCLREHIRCSSLLSFTNNNSATMFEEGNSSENPSDSFKVISDDLPGESDIKLIKAGESGEPEDSRILRKGTSTQVPIVLIERLSAQDRVKAEEFITKLIIRHDELEDEKKEIRKRIMELEKRCLDIARELHRLEAHLSDWIELGLQEYRNMPGCIMSIVDLAGDGFTPQGVAIPCFLSSMSKEEKIECHEFMEQITERYVSLCSERQRLGRRRRVLEERIARTERKIRRLESDVHNWERRGFDSIACIPSCLREHIRFLKKYWDIYQKSLEPNERESEGNSSEKPSDSFKLIIDDLPGTPDIELAKTGRAGEPEGSRRLRKGTSIQVPIVLIERLSAQDRVKDEEFINKLITRHDELEDEKKEIRKKRRELGKRCLYIARELHCLEAHPSDWIELGLQEYGNMPGCIMSIVDLAGQGAELFRNSRPF</sequence>
<feature type="coiled-coil region" evidence="1">
    <location>
        <begin position="1122"/>
        <end position="1149"/>
    </location>
</feature>
<evidence type="ECO:0000313" key="3">
    <source>
        <dbReference type="EMBL" id="KAG7588763.1"/>
    </source>
</evidence>
<feature type="coiled-coil region" evidence="1">
    <location>
        <begin position="981"/>
        <end position="1015"/>
    </location>
</feature>
<keyword evidence="1" id="KW-0175">Coiled coil</keyword>
<organism evidence="3 4">
    <name type="scientific">Arabidopsis suecica</name>
    <name type="common">Swedish thale-cress</name>
    <name type="synonym">Cardaminopsis suecica</name>
    <dbReference type="NCBI Taxonomy" id="45249"/>
    <lineage>
        <taxon>Eukaryota</taxon>
        <taxon>Viridiplantae</taxon>
        <taxon>Streptophyta</taxon>
        <taxon>Embryophyta</taxon>
        <taxon>Tracheophyta</taxon>
        <taxon>Spermatophyta</taxon>
        <taxon>Magnoliopsida</taxon>
        <taxon>eudicotyledons</taxon>
        <taxon>Gunneridae</taxon>
        <taxon>Pentapetalae</taxon>
        <taxon>rosids</taxon>
        <taxon>malvids</taxon>
        <taxon>Brassicales</taxon>
        <taxon>Brassicaceae</taxon>
        <taxon>Camelineae</taxon>
        <taxon>Arabidopsis</taxon>
    </lineage>
</organism>
<reference evidence="3 4" key="1">
    <citation type="submission" date="2020-12" db="EMBL/GenBank/DDBJ databases">
        <title>Concerted genomic and epigenomic changes stabilize Arabidopsis allopolyploids.</title>
        <authorList>
            <person name="Chen Z."/>
        </authorList>
    </citation>
    <scope>NUCLEOTIDE SEQUENCE [LARGE SCALE GENOMIC DNA]</scope>
    <source>
        <strain evidence="3">As9502</strain>
        <tissue evidence="3">Leaf</tissue>
    </source>
</reference>
<evidence type="ECO:0000313" key="4">
    <source>
        <dbReference type="Proteomes" id="UP000694251"/>
    </source>
</evidence>